<comment type="subcellular location">
    <subcellularLocation>
        <location evidence="1">Membrane</location>
    </subcellularLocation>
</comment>
<name>A0A0L0DQ61_THETB</name>
<proteinExistence type="inferred from homology"/>
<evidence type="ECO:0000256" key="6">
    <source>
        <dbReference type="ARBA" id="ARBA00023098"/>
    </source>
</evidence>
<dbReference type="GO" id="GO:0016746">
    <property type="term" value="F:acyltransferase activity"/>
    <property type="evidence" value="ECO:0007669"/>
    <property type="project" value="UniProtKB-KW"/>
</dbReference>
<evidence type="ECO:0000256" key="3">
    <source>
        <dbReference type="ARBA" id="ARBA00022679"/>
    </source>
</evidence>
<evidence type="ECO:0000256" key="9">
    <source>
        <dbReference type="SAM" id="Phobius"/>
    </source>
</evidence>
<accession>A0A0L0DQ61</accession>
<evidence type="ECO:0000313" key="11">
    <source>
        <dbReference type="EMBL" id="KNC54444.1"/>
    </source>
</evidence>
<dbReference type="OrthoDB" id="1854593at2759"/>
<keyword evidence="6" id="KW-0443">Lipid metabolism</keyword>
<keyword evidence="3" id="KW-0808">Transferase</keyword>
<comment type="similarity">
    <text evidence="2">Belongs to the 1-acyl-sn-glycerol-3-phosphate acyltransferase family.</text>
</comment>
<dbReference type="AlphaFoldDB" id="A0A0L0DQ61"/>
<dbReference type="PANTHER" id="PTHR23063:SF52">
    <property type="entry name" value="LYSOPHOSPHATIDYLCHOLINE ACYLTRANSFERASE"/>
    <property type="match status" value="1"/>
</dbReference>
<dbReference type="Pfam" id="PF01553">
    <property type="entry name" value="Acyltransferase"/>
    <property type="match status" value="1"/>
</dbReference>
<dbReference type="Proteomes" id="UP000054408">
    <property type="component" value="Unassembled WGS sequence"/>
</dbReference>
<evidence type="ECO:0000256" key="4">
    <source>
        <dbReference type="ARBA" id="ARBA00022692"/>
    </source>
</evidence>
<keyword evidence="7 9" id="KW-0472">Membrane</keyword>
<dbReference type="RefSeq" id="XP_013753600.1">
    <property type="nucleotide sequence ID" value="XM_013898146.1"/>
</dbReference>
<keyword evidence="4 9" id="KW-0812">Transmembrane</keyword>
<dbReference type="GO" id="GO:0016020">
    <property type="term" value="C:membrane"/>
    <property type="evidence" value="ECO:0007669"/>
    <property type="project" value="UniProtKB-SubCell"/>
</dbReference>
<evidence type="ECO:0000256" key="5">
    <source>
        <dbReference type="ARBA" id="ARBA00022989"/>
    </source>
</evidence>
<keyword evidence="5 9" id="KW-1133">Transmembrane helix</keyword>
<protein>
    <submittedName>
        <fullName evidence="11">Ancient ubiquitous protein 1</fullName>
    </submittedName>
</protein>
<dbReference type="STRING" id="461836.A0A0L0DQ61"/>
<feature type="transmembrane region" description="Helical" evidence="9">
    <location>
        <begin position="89"/>
        <end position="112"/>
    </location>
</feature>
<dbReference type="SMART" id="SM00563">
    <property type="entry name" value="PlsC"/>
    <property type="match status" value="1"/>
</dbReference>
<evidence type="ECO:0000256" key="7">
    <source>
        <dbReference type="ARBA" id="ARBA00023136"/>
    </source>
</evidence>
<reference evidence="11 12" key="1">
    <citation type="submission" date="2010-05" db="EMBL/GenBank/DDBJ databases">
        <title>The Genome Sequence of Thecamonas trahens ATCC 50062.</title>
        <authorList>
            <consortium name="The Broad Institute Genome Sequencing Platform"/>
            <person name="Russ C."/>
            <person name="Cuomo C."/>
            <person name="Shea T."/>
            <person name="Young S.K."/>
            <person name="Zeng Q."/>
            <person name="Koehrsen M."/>
            <person name="Haas B."/>
            <person name="Borodovsky M."/>
            <person name="Guigo R."/>
            <person name="Alvarado L."/>
            <person name="Berlin A."/>
            <person name="Bochicchio J."/>
            <person name="Borenstein D."/>
            <person name="Chapman S."/>
            <person name="Chen Z."/>
            <person name="Freedman E."/>
            <person name="Gellesch M."/>
            <person name="Goldberg J."/>
            <person name="Griggs A."/>
            <person name="Gujja S."/>
            <person name="Heilman E."/>
            <person name="Heiman D."/>
            <person name="Hepburn T."/>
            <person name="Howarth C."/>
            <person name="Jen D."/>
            <person name="Larson L."/>
            <person name="Mehta T."/>
            <person name="Park D."/>
            <person name="Pearson M."/>
            <person name="Roberts A."/>
            <person name="Saif S."/>
            <person name="Shenoy N."/>
            <person name="Sisk P."/>
            <person name="Stolte C."/>
            <person name="Sykes S."/>
            <person name="Thomson T."/>
            <person name="Walk T."/>
            <person name="White J."/>
            <person name="Yandava C."/>
            <person name="Burger G."/>
            <person name="Gray M.W."/>
            <person name="Holland P.W.H."/>
            <person name="King N."/>
            <person name="Lang F.B.F."/>
            <person name="Roger A.J."/>
            <person name="Ruiz-Trillo I."/>
            <person name="Lander E."/>
            <person name="Nusbaum C."/>
        </authorList>
    </citation>
    <scope>NUCLEOTIDE SEQUENCE [LARGE SCALE GENOMIC DNA]</scope>
    <source>
        <strain evidence="11 12">ATCC 50062</strain>
    </source>
</reference>
<dbReference type="InterPro" id="IPR002123">
    <property type="entry name" value="Plipid/glycerol_acylTrfase"/>
</dbReference>
<evidence type="ECO:0000256" key="8">
    <source>
        <dbReference type="ARBA" id="ARBA00023315"/>
    </source>
</evidence>
<dbReference type="GO" id="GO:0006629">
    <property type="term" value="P:lipid metabolic process"/>
    <property type="evidence" value="ECO:0007669"/>
    <property type="project" value="UniProtKB-KW"/>
</dbReference>
<organism evidence="11 12">
    <name type="scientific">Thecamonas trahens ATCC 50062</name>
    <dbReference type="NCBI Taxonomy" id="461836"/>
    <lineage>
        <taxon>Eukaryota</taxon>
        <taxon>Apusozoa</taxon>
        <taxon>Apusomonadida</taxon>
        <taxon>Apusomonadidae</taxon>
        <taxon>Thecamonas</taxon>
    </lineage>
</organism>
<sequence>MSASHVSAFDVFPLLAVTRVRVVLDAGFYARVLNVFGGIIGAVPIDKSAGASTRAQVHAAAVDTNGAPMLFFPEGWDTNGRCLLRFNRFVFSVGVPVVPVALSAAVVGLPLVPGMLGSNLVRELCWLFFAPMTSWTVTVGSTLVRDNGESPEAFAQRAQHAVGKLNGAVPSGWTDRDALKLRRGLMARD</sequence>
<evidence type="ECO:0000313" key="12">
    <source>
        <dbReference type="Proteomes" id="UP000054408"/>
    </source>
</evidence>
<dbReference type="PANTHER" id="PTHR23063">
    <property type="entry name" value="PHOSPHOLIPID ACYLTRANSFERASE"/>
    <property type="match status" value="1"/>
</dbReference>
<evidence type="ECO:0000256" key="2">
    <source>
        <dbReference type="ARBA" id="ARBA00008655"/>
    </source>
</evidence>
<keyword evidence="12" id="KW-1185">Reference proteome</keyword>
<dbReference type="GeneID" id="25568658"/>
<feature type="domain" description="Phospholipid/glycerol acyltransferase" evidence="10">
    <location>
        <begin position="1"/>
        <end position="105"/>
    </location>
</feature>
<dbReference type="EMBL" id="GL349490">
    <property type="protein sequence ID" value="KNC54444.1"/>
    <property type="molecule type" value="Genomic_DNA"/>
</dbReference>
<gene>
    <name evidence="11" type="ORF">AMSG_10439</name>
</gene>
<evidence type="ECO:0000259" key="10">
    <source>
        <dbReference type="SMART" id="SM00563"/>
    </source>
</evidence>
<keyword evidence="8" id="KW-0012">Acyltransferase</keyword>
<evidence type="ECO:0000256" key="1">
    <source>
        <dbReference type="ARBA" id="ARBA00004370"/>
    </source>
</evidence>